<dbReference type="GO" id="GO:0016579">
    <property type="term" value="P:protein deubiquitination"/>
    <property type="evidence" value="ECO:0007669"/>
    <property type="project" value="InterPro"/>
</dbReference>
<dbReference type="Pfam" id="PF00443">
    <property type="entry name" value="UCH"/>
    <property type="match status" value="1"/>
</dbReference>
<sequence>MPPSNSYHGDNFSSHKNRQAEGNVPNTAKIAENGAFDGAVSPQDLPGTGLPQSNAGLATYLHNGVSWEAEAEIPSSFVPSYCRGMELGSPKRQHTQESRSYAAQESGVQDHNQAQMVLSSSESDIEDVQDDQEKGFKAGNDEVEALLRIPMLESKLESGLISTYGRNLMQTLEKDHCPISGEAHAYNTIELPPIGDDSLEVSSEGYFVWSIPNFLSLFKHKELCSPVFKMDDDSYWKLLLYPRSGPSASTSASQVSLYLMRVVPQRAPTTADKATLCVQFSLSIVVPSASEVLLQRTNNHRFIGASVAHPALSMTSSGSHASASVLQTSFLDCQDWGYLSFVPTARLLRVCCRAEPQCELKVVALIRTINDPVGNLWIDPLSYDSRRECGYVGLRNQGATCYMNSLLQSLFMVTAFRAATFGIPVTETACADTSNIPLALQRLFYSLQVAEGAVSTTELTRSFGWKSIESFYQRVLRKMKDTPVEKALDEIFRGETLRYVRCLNVPFESTGKEPFYDVAVTVKGMPSLERSLAAFVEPEFLVGENSYNAEGYGLQEAKLGVVFATLPPVLHIQLKRFEYDFERDRINDRFEFPEVLDMAPFVMLGNGASASSMAMQKSSNLAAVPPCSDSPKSSLRYRLHAVLVHSGDVGGGHYYAFIRGGASSDDSNSSWGRWLRFDDENVYPVSAKEAIDENFGNSQSVLGTHSGADSSSKMSASVMIKRHTSAYMLVYVLESRWIEMVGGIPRAPDHVLTPSNSSSCEEETVRRHQNQSLASVRLLTDTVLREPSSELLGSFAMELEQEYGIPVSCQLFYLIEAHGGAEGAQRKIQPITSLGTSFGELANAFLYLTCKIDGDSDQSSGDDGSNRKNGACPLDDGIEYDVPRSEELLFPQGEGSPKNLERAGQVLLFIKSFDVQDGSLRFQASMVVGKHSAIGNSIRSALEIEDLSDWLLVEEAKIDAGDPLSSCFVDPCVPIGTQLDESSMDGVVLIILNRMDLSSFERQFSTVCLSVLFGEALVNMGVEVPIIENVHFPLSVQLAPDVGDVKLLSQSNEWITLPHQNLHKISVRDVVFMAGYKGILSRRKSGIQITTAVPPSGQEVLFYRQTHREFVCASLGKDTLEMSLNYLVQLRKRVKCSFKDCHDTFSLIDFIPSFLPSEMSSLKLLETVNGMVVRVFGHEDKLDVVGGRSLLYLVDLRHHDGSNHIIRIVHSRPSAGAAIALHVPSQSSSSSSSPSSSSSSKFSLMPSSRTSSFSTARSYFGVPSLFVVHPGESMEATMKRLARTVPGVTEFDVAFGRGSLKIHHIRPLGGQNESSERLIATASPAADPNAAAPVLSAEDSLYEYINLESNRFDKDLDLLAIEHPERSPLPIREIGSFSRFSQTPSVSQPISPASASSWARPGDSMRIN</sequence>
<evidence type="ECO:0000259" key="3">
    <source>
        <dbReference type="PROSITE" id="PS50235"/>
    </source>
</evidence>
<dbReference type="GO" id="GO:0031647">
    <property type="term" value="P:regulation of protein stability"/>
    <property type="evidence" value="ECO:0007669"/>
    <property type="project" value="TreeGrafter"/>
</dbReference>
<dbReference type="Gene3D" id="3.90.70.10">
    <property type="entry name" value="Cysteine proteinases"/>
    <property type="match status" value="1"/>
</dbReference>
<dbReference type="PROSITE" id="PS50144">
    <property type="entry name" value="MATH"/>
    <property type="match status" value="1"/>
</dbReference>
<dbReference type="SUPFAM" id="SSF54001">
    <property type="entry name" value="Cysteine proteinases"/>
    <property type="match status" value="1"/>
</dbReference>
<evidence type="ECO:0000313" key="5">
    <source>
        <dbReference type="Proteomes" id="UP000029725"/>
    </source>
</evidence>
<feature type="domain" description="USP" evidence="3">
    <location>
        <begin position="392"/>
        <end position="734"/>
    </location>
</feature>
<feature type="compositionally biased region" description="Polar residues" evidence="1">
    <location>
        <begin position="98"/>
        <end position="113"/>
    </location>
</feature>
<dbReference type="PANTHER" id="PTHR24006">
    <property type="entry name" value="UBIQUITIN CARBOXYL-TERMINAL HYDROLASE"/>
    <property type="match status" value="1"/>
</dbReference>
<dbReference type="RefSeq" id="XP_013237618.1">
    <property type="nucleotide sequence ID" value="XM_013382164.1"/>
</dbReference>
<feature type="region of interest" description="Disordered" evidence="1">
    <location>
        <begin position="857"/>
        <end position="876"/>
    </location>
</feature>
<name>A0A098VTW2_9MICR</name>
<dbReference type="InterPro" id="IPR001394">
    <property type="entry name" value="Peptidase_C19_UCH"/>
</dbReference>
<feature type="region of interest" description="Disordered" evidence="1">
    <location>
        <begin position="1223"/>
        <end position="1245"/>
    </location>
</feature>
<dbReference type="InterPro" id="IPR028889">
    <property type="entry name" value="USP"/>
</dbReference>
<dbReference type="Proteomes" id="UP000029725">
    <property type="component" value="Unassembled WGS sequence"/>
</dbReference>
<evidence type="ECO:0000313" key="4">
    <source>
        <dbReference type="EMBL" id="KGG51166.1"/>
    </source>
</evidence>
<dbReference type="InterPro" id="IPR038765">
    <property type="entry name" value="Papain-like_cys_pep_sf"/>
</dbReference>
<dbReference type="PROSITE" id="PS00973">
    <property type="entry name" value="USP_2"/>
    <property type="match status" value="1"/>
</dbReference>
<dbReference type="InterPro" id="IPR002083">
    <property type="entry name" value="MATH/TRAF_dom"/>
</dbReference>
<gene>
    <name evidence="4" type="ORF">DI09_42p90</name>
</gene>
<dbReference type="PANTHER" id="PTHR24006:SF644">
    <property type="entry name" value="UBIQUITIN CARBOXYL-TERMINAL HYDROLASE 7"/>
    <property type="match status" value="1"/>
</dbReference>
<feature type="compositionally biased region" description="Low complexity" evidence="1">
    <location>
        <begin position="1224"/>
        <end position="1245"/>
    </location>
</feature>
<dbReference type="Gene3D" id="2.60.210.10">
    <property type="entry name" value="Apoptosis, Tumor Necrosis Factor Receptor Associated Protein 2, Chain A"/>
    <property type="match status" value="1"/>
</dbReference>
<dbReference type="OrthoDB" id="289038at2759"/>
<dbReference type="GO" id="GO:0005829">
    <property type="term" value="C:cytosol"/>
    <property type="evidence" value="ECO:0007669"/>
    <property type="project" value="TreeGrafter"/>
</dbReference>
<feature type="compositionally biased region" description="Polar residues" evidence="1">
    <location>
        <begin position="1380"/>
        <end position="1397"/>
    </location>
</feature>
<evidence type="ECO:0000256" key="1">
    <source>
        <dbReference type="SAM" id="MobiDB-lite"/>
    </source>
</evidence>
<feature type="region of interest" description="Disordered" evidence="1">
    <location>
        <begin position="1"/>
        <end position="51"/>
    </location>
</feature>
<keyword evidence="5" id="KW-1185">Reference proteome</keyword>
<feature type="domain" description="MATH" evidence="2">
    <location>
        <begin position="204"/>
        <end position="366"/>
    </location>
</feature>
<reference evidence="4 5" key="1">
    <citation type="submission" date="2014-04" db="EMBL/GenBank/DDBJ databases">
        <title>A new species of microsporidia sheds light on the evolution of extreme parasitism.</title>
        <authorList>
            <person name="Haag K.L."/>
            <person name="James T.Y."/>
            <person name="Larsson R."/>
            <person name="Schaer T.M."/>
            <person name="Refardt D."/>
            <person name="Pombert J.-F."/>
            <person name="Ebert D."/>
        </authorList>
    </citation>
    <scope>NUCLEOTIDE SEQUENCE [LARGE SCALE GENOMIC DNA]</scope>
    <source>
        <strain evidence="4 5">UGP3</strain>
        <tissue evidence="4">Spores</tissue>
    </source>
</reference>
<dbReference type="VEuPathDB" id="MicrosporidiaDB:DI09_42p90"/>
<feature type="region of interest" description="Disordered" evidence="1">
    <location>
        <begin position="88"/>
        <end position="113"/>
    </location>
</feature>
<dbReference type="EMBL" id="JMKJ01000366">
    <property type="protein sequence ID" value="KGG51166.1"/>
    <property type="molecule type" value="Genomic_DNA"/>
</dbReference>
<dbReference type="HOGENOM" id="CLU_253841_0_0_1"/>
<dbReference type="InterPro" id="IPR018200">
    <property type="entry name" value="USP_CS"/>
</dbReference>
<dbReference type="PROSITE" id="PS00972">
    <property type="entry name" value="USP_1"/>
    <property type="match status" value="1"/>
</dbReference>
<organism evidence="4 5">
    <name type="scientific">Mitosporidium daphniae</name>
    <dbReference type="NCBI Taxonomy" id="1485682"/>
    <lineage>
        <taxon>Eukaryota</taxon>
        <taxon>Fungi</taxon>
        <taxon>Fungi incertae sedis</taxon>
        <taxon>Microsporidia</taxon>
        <taxon>Mitosporidium</taxon>
    </lineage>
</organism>
<dbReference type="InterPro" id="IPR050164">
    <property type="entry name" value="Peptidase_C19"/>
</dbReference>
<keyword evidence="4" id="KW-0378">Hydrolase</keyword>
<comment type="caution">
    <text evidence="4">The sequence shown here is derived from an EMBL/GenBank/DDBJ whole genome shotgun (WGS) entry which is preliminary data.</text>
</comment>
<evidence type="ECO:0000259" key="2">
    <source>
        <dbReference type="PROSITE" id="PS50144"/>
    </source>
</evidence>
<proteinExistence type="predicted"/>
<feature type="region of interest" description="Disordered" evidence="1">
    <location>
        <begin position="1380"/>
        <end position="1408"/>
    </location>
</feature>
<protein>
    <submittedName>
        <fullName evidence="4">Ubiquitin carboxyl-terminal hydrolase</fullName>
    </submittedName>
</protein>
<dbReference type="SUPFAM" id="SSF49599">
    <property type="entry name" value="TRAF domain-like"/>
    <property type="match status" value="1"/>
</dbReference>
<accession>A0A098VTW2</accession>
<feature type="compositionally biased region" description="Polar residues" evidence="1">
    <location>
        <begin position="1"/>
        <end position="14"/>
    </location>
</feature>
<dbReference type="GO" id="GO:0005634">
    <property type="term" value="C:nucleus"/>
    <property type="evidence" value="ECO:0007669"/>
    <property type="project" value="TreeGrafter"/>
</dbReference>
<dbReference type="PROSITE" id="PS50235">
    <property type="entry name" value="USP_3"/>
    <property type="match status" value="1"/>
</dbReference>
<dbReference type="InterPro" id="IPR008974">
    <property type="entry name" value="TRAF-like"/>
</dbReference>
<dbReference type="GeneID" id="25259955"/>
<dbReference type="GO" id="GO:0004843">
    <property type="term" value="F:cysteine-type deubiquitinase activity"/>
    <property type="evidence" value="ECO:0007669"/>
    <property type="project" value="InterPro"/>
</dbReference>